<evidence type="ECO:0000256" key="3">
    <source>
        <dbReference type="ARBA" id="ARBA00023125"/>
    </source>
</evidence>
<feature type="compositionally biased region" description="Low complexity" evidence="6">
    <location>
        <begin position="91"/>
        <end position="130"/>
    </location>
</feature>
<dbReference type="GO" id="GO:0000981">
    <property type="term" value="F:DNA-binding transcription factor activity, RNA polymerase II-specific"/>
    <property type="evidence" value="ECO:0007669"/>
    <property type="project" value="TreeGrafter"/>
</dbReference>
<feature type="region of interest" description="Disordered" evidence="6">
    <location>
        <begin position="224"/>
        <end position="251"/>
    </location>
</feature>
<dbReference type="InterPro" id="IPR052207">
    <property type="entry name" value="Max-like/E-box_TFs"/>
</dbReference>
<feature type="region of interest" description="Disordered" evidence="6">
    <location>
        <begin position="1"/>
        <end position="27"/>
    </location>
</feature>
<keyword evidence="9" id="KW-1185">Reference proteome</keyword>
<keyword evidence="4" id="KW-0804">Transcription</keyword>
<dbReference type="EMBL" id="JACAZI010000012">
    <property type="protein sequence ID" value="KAF7347382.1"/>
    <property type="molecule type" value="Genomic_DNA"/>
</dbReference>
<keyword evidence="5" id="KW-0539">Nucleus</keyword>
<dbReference type="PANTHER" id="PTHR15741">
    <property type="entry name" value="BASIC HELIX-LOOP-HELIX ZIP TRANSCRIPTION FACTOR"/>
    <property type="match status" value="1"/>
</dbReference>
<name>A0A8H7CT77_9AGAR</name>
<feature type="compositionally biased region" description="Pro residues" evidence="6">
    <location>
        <begin position="172"/>
        <end position="181"/>
    </location>
</feature>
<protein>
    <recommendedName>
        <fullName evidence="7">BHLH domain-containing protein</fullName>
    </recommendedName>
</protein>
<dbReference type="PANTHER" id="PTHR15741:SF27">
    <property type="entry name" value="TRANSCRIPTION FACTOR AP-4"/>
    <property type="match status" value="1"/>
</dbReference>
<feature type="region of interest" description="Disordered" evidence="6">
    <location>
        <begin position="46"/>
        <end position="193"/>
    </location>
</feature>
<feature type="domain" description="BHLH" evidence="7">
    <location>
        <begin position="193"/>
        <end position="265"/>
    </location>
</feature>
<dbReference type="AlphaFoldDB" id="A0A8H7CT77"/>
<dbReference type="PROSITE" id="PS50888">
    <property type="entry name" value="BHLH"/>
    <property type="match status" value="1"/>
</dbReference>
<dbReference type="Pfam" id="PF00010">
    <property type="entry name" value="HLH"/>
    <property type="match status" value="1"/>
</dbReference>
<feature type="compositionally biased region" description="Low complexity" evidence="6">
    <location>
        <begin position="224"/>
        <end position="234"/>
    </location>
</feature>
<evidence type="ECO:0000256" key="6">
    <source>
        <dbReference type="SAM" id="MobiDB-lite"/>
    </source>
</evidence>
<gene>
    <name evidence="8" type="ORF">MVEN_01494000</name>
</gene>
<feature type="compositionally biased region" description="Pro residues" evidence="6">
    <location>
        <begin position="1"/>
        <end position="10"/>
    </location>
</feature>
<dbReference type="GO" id="GO:0046983">
    <property type="term" value="F:protein dimerization activity"/>
    <property type="evidence" value="ECO:0007669"/>
    <property type="project" value="InterPro"/>
</dbReference>
<dbReference type="Proteomes" id="UP000620124">
    <property type="component" value="Unassembled WGS sequence"/>
</dbReference>
<evidence type="ECO:0000259" key="7">
    <source>
        <dbReference type="PROSITE" id="PS50888"/>
    </source>
</evidence>
<comment type="subcellular location">
    <subcellularLocation>
        <location evidence="1">Nucleus</location>
    </subcellularLocation>
</comment>
<feature type="compositionally biased region" description="Basic and acidic residues" evidence="6">
    <location>
        <begin position="131"/>
        <end position="145"/>
    </location>
</feature>
<evidence type="ECO:0000313" key="8">
    <source>
        <dbReference type="EMBL" id="KAF7347382.1"/>
    </source>
</evidence>
<dbReference type="SUPFAM" id="SSF47459">
    <property type="entry name" value="HLH, helix-loop-helix DNA-binding domain"/>
    <property type="match status" value="1"/>
</dbReference>
<keyword evidence="3" id="KW-0238">DNA-binding</keyword>
<evidence type="ECO:0000256" key="2">
    <source>
        <dbReference type="ARBA" id="ARBA00023015"/>
    </source>
</evidence>
<organism evidence="8 9">
    <name type="scientific">Mycena venus</name>
    <dbReference type="NCBI Taxonomy" id="2733690"/>
    <lineage>
        <taxon>Eukaryota</taxon>
        <taxon>Fungi</taxon>
        <taxon>Dikarya</taxon>
        <taxon>Basidiomycota</taxon>
        <taxon>Agaricomycotina</taxon>
        <taxon>Agaricomycetes</taxon>
        <taxon>Agaricomycetidae</taxon>
        <taxon>Agaricales</taxon>
        <taxon>Marasmiineae</taxon>
        <taxon>Mycenaceae</taxon>
        <taxon>Mycena</taxon>
    </lineage>
</organism>
<feature type="compositionally biased region" description="Low complexity" evidence="6">
    <location>
        <begin position="146"/>
        <end position="171"/>
    </location>
</feature>
<reference evidence="8" key="1">
    <citation type="submission" date="2020-05" db="EMBL/GenBank/DDBJ databases">
        <title>Mycena genomes resolve the evolution of fungal bioluminescence.</title>
        <authorList>
            <person name="Tsai I.J."/>
        </authorList>
    </citation>
    <scope>NUCLEOTIDE SEQUENCE</scope>
    <source>
        <strain evidence="8">CCC161011</strain>
    </source>
</reference>
<evidence type="ECO:0000256" key="4">
    <source>
        <dbReference type="ARBA" id="ARBA00023163"/>
    </source>
</evidence>
<keyword evidence="2" id="KW-0805">Transcription regulation</keyword>
<proteinExistence type="predicted"/>
<dbReference type="SMART" id="SM00353">
    <property type="entry name" value="HLH"/>
    <property type="match status" value="1"/>
</dbReference>
<evidence type="ECO:0000256" key="1">
    <source>
        <dbReference type="ARBA" id="ARBA00004123"/>
    </source>
</evidence>
<dbReference type="InterPro" id="IPR036638">
    <property type="entry name" value="HLH_DNA-bd_sf"/>
</dbReference>
<dbReference type="Gene3D" id="4.10.280.10">
    <property type="entry name" value="Helix-loop-helix DNA-binding domain"/>
    <property type="match status" value="1"/>
</dbReference>
<sequence length="292" mass="32287">MAMSPRPPYPDFDFNFDPSMFPNPPPLPASADLFSAAETTDFFGFLDNFNDFGWENDQQPSYSSPRAPYSNPHLNTAPEPSTSGRPRRSTRSASTRASTQQQQLLQQQQQQQHQQQQQQQQQNQQHQQEQQQHRRELSPRRRDSETPSNASESSSLANEQSTSSSSTSMSVPPAPAAPAPVPRGSKPLLSTPQKRLNHIMSEQKRRNAIRDGYAQLIALLAPAGSAPGLGMPQRGRPKGSGSRGKGQSKGKSGVLFRAVEYIRWLEEGRDAMREEVLRVEAAAGIRDGAGNR</sequence>
<dbReference type="GO" id="GO:0005634">
    <property type="term" value="C:nucleus"/>
    <property type="evidence" value="ECO:0007669"/>
    <property type="project" value="UniProtKB-SubCell"/>
</dbReference>
<comment type="caution">
    <text evidence="8">The sequence shown here is derived from an EMBL/GenBank/DDBJ whole genome shotgun (WGS) entry which is preliminary data.</text>
</comment>
<evidence type="ECO:0000313" key="9">
    <source>
        <dbReference type="Proteomes" id="UP000620124"/>
    </source>
</evidence>
<dbReference type="GO" id="GO:0000978">
    <property type="term" value="F:RNA polymerase II cis-regulatory region sequence-specific DNA binding"/>
    <property type="evidence" value="ECO:0007669"/>
    <property type="project" value="TreeGrafter"/>
</dbReference>
<accession>A0A8H7CT77</accession>
<evidence type="ECO:0000256" key="5">
    <source>
        <dbReference type="ARBA" id="ARBA00023242"/>
    </source>
</evidence>
<dbReference type="OrthoDB" id="5778525at2759"/>
<dbReference type="InterPro" id="IPR011598">
    <property type="entry name" value="bHLH_dom"/>
</dbReference>